<feature type="compositionally biased region" description="Low complexity" evidence="5">
    <location>
        <begin position="177"/>
        <end position="189"/>
    </location>
</feature>
<feature type="region of interest" description="Disordered" evidence="5">
    <location>
        <begin position="1"/>
        <end position="33"/>
    </location>
</feature>
<comment type="similarity">
    <text evidence="2">Belongs to the ODC antizyme family.</text>
</comment>
<dbReference type="InterPro" id="IPR038581">
    <property type="entry name" value="ODC_AZ_sf"/>
</dbReference>
<reference evidence="6 7" key="1">
    <citation type="submission" date="2024-01" db="EMBL/GenBank/DDBJ databases">
        <title>Comparative genomics of Cryptococcus and Kwoniella reveals pathogenesis evolution and contrasting modes of karyotype evolution via chromosome fusion or intercentromeric recombination.</title>
        <authorList>
            <person name="Coelho M.A."/>
            <person name="David-Palma M."/>
            <person name="Shea T."/>
            <person name="Bowers K."/>
            <person name="McGinley-Smith S."/>
            <person name="Mohammad A.W."/>
            <person name="Gnirke A."/>
            <person name="Yurkov A.M."/>
            <person name="Nowrousian M."/>
            <person name="Sun S."/>
            <person name="Cuomo C.A."/>
            <person name="Heitman J."/>
        </authorList>
    </citation>
    <scope>NUCLEOTIDE SEQUENCE [LARGE SCALE GENOMIC DNA]</scope>
    <source>
        <strain evidence="6 7">CBS 6074</strain>
    </source>
</reference>
<dbReference type="InterPro" id="IPR002993">
    <property type="entry name" value="ODC_AZ"/>
</dbReference>
<comment type="subunit">
    <text evidence="3">Interacts with ODC and thereby sterically blocks ODC homodimerization.</text>
</comment>
<accession>A0AAX4K503</accession>
<protein>
    <recommendedName>
        <fullName evidence="8">Ornithine decarboxylase antizyme</fullName>
    </recommendedName>
</protein>
<gene>
    <name evidence="6" type="ORF">L201_006884</name>
</gene>
<evidence type="ECO:0000313" key="7">
    <source>
        <dbReference type="Proteomes" id="UP001355207"/>
    </source>
</evidence>
<evidence type="ECO:0000256" key="2">
    <source>
        <dbReference type="ARBA" id="ARBA00008796"/>
    </source>
</evidence>
<feature type="compositionally biased region" description="Polar residues" evidence="5">
    <location>
        <begin position="1"/>
        <end position="12"/>
    </location>
</feature>
<dbReference type="RefSeq" id="XP_066078694.1">
    <property type="nucleotide sequence ID" value="XM_066222597.1"/>
</dbReference>
<feature type="region of interest" description="Disordered" evidence="5">
    <location>
        <begin position="113"/>
        <end position="198"/>
    </location>
</feature>
<evidence type="ECO:0000256" key="3">
    <source>
        <dbReference type="ARBA" id="ARBA00011486"/>
    </source>
</evidence>
<dbReference type="Pfam" id="PF02100">
    <property type="entry name" value="ODC_AZ"/>
    <property type="match status" value="1"/>
</dbReference>
<dbReference type="GO" id="GO:0075523">
    <property type="term" value="P:viral translational frameshifting"/>
    <property type="evidence" value="ECO:0007669"/>
    <property type="project" value="UniProtKB-KW"/>
</dbReference>
<feature type="compositionally biased region" description="Low complexity" evidence="5">
    <location>
        <begin position="16"/>
        <end position="33"/>
    </location>
</feature>
<organism evidence="6 7">
    <name type="scientific">Kwoniella dendrophila CBS 6074</name>
    <dbReference type="NCBI Taxonomy" id="1295534"/>
    <lineage>
        <taxon>Eukaryota</taxon>
        <taxon>Fungi</taxon>
        <taxon>Dikarya</taxon>
        <taxon>Basidiomycota</taxon>
        <taxon>Agaricomycotina</taxon>
        <taxon>Tremellomycetes</taxon>
        <taxon>Tremellales</taxon>
        <taxon>Cryptococcaceae</taxon>
        <taxon>Kwoniella</taxon>
    </lineage>
</organism>
<dbReference type="Proteomes" id="UP001355207">
    <property type="component" value="Chromosome 9"/>
</dbReference>
<feature type="compositionally biased region" description="Polar residues" evidence="5">
    <location>
        <begin position="143"/>
        <end position="153"/>
    </location>
</feature>
<dbReference type="EMBL" id="CP144106">
    <property type="protein sequence ID" value="WWC91932.1"/>
    <property type="molecule type" value="Genomic_DNA"/>
</dbReference>
<dbReference type="AlphaFoldDB" id="A0AAX4K503"/>
<dbReference type="Gene3D" id="3.40.630.60">
    <property type="match status" value="1"/>
</dbReference>
<proteinExistence type="inferred from homology"/>
<evidence type="ECO:0000256" key="4">
    <source>
        <dbReference type="ARBA" id="ARBA00022758"/>
    </source>
</evidence>
<keyword evidence="4" id="KW-0688">Ribosomal frameshifting</keyword>
<feature type="compositionally biased region" description="Low complexity" evidence="5">
    <location>
        <begin position="113"/>
        <end position="130"/>
    </location>
</feature>
<dbReference type="SUPFAM" id="SSF55729">
    <property type="entry name" value="Acyl-CoA N-acyltransferases (Nat)"/>
    <property type="match status" value="1"/>
</dbReference>
<dbReference type="GeneID" id="91097553"/>
<dbReference type="GO" id="GO:0008073">
    <property type="term" value="F:ornithine decarboxylase inhibitor activity"/>
    <property type="evidence" value="ECO:0007669"/>
    <property type="project" value="InterPro"/>
</dbReference>
<dbReference type="InterPro" id="IPR016181">
    <property type="entry name" value="Acyl_CoA_acyltransferase"/>
</dbReference>
<comment type="function">
    <text evidence="1">Ornithine decarboxylase (ODC) antizyme protein that negatively regulates ODC activity and intracellular polyamine biosynthesis in response to increased intracellular polyamine levels. Binds to ODC monomers, inhibiting the assembly of the functional ODC homodimer, and targets the monomers for ubiquitin-independent proteolytic destruction by the 26S proteasome.</text>
</comment>
<evidence type="ECO:0000256" key="5">
    <source>
        <dbReference type="SAM" id="MobiDB-lite"/>
    </source>
</evidence>
<evidence type="ECO:0000256" key="1">
    <source>
        <dbReference type="ARBA" id="ARBA00002307"/>
    </source>
</evidence>
<evidence type="ECO:0008006" key="8">
    <source>
        <dbReference type="Google" id="ProtNLM"/>
    </source>
</evidence>
<evidence type="ECO:0000313" key="6">
    <source>
        <dbReference type="EMBL" id="WWC91932.1"/>
    </source>
</evidence>
<sequence>MSLPTRSININRNLRPAGALGNAGTGATTTSPSTSPLLFSSDYHHHDIDNPYSPPLAIARAGGQGGQIYVYSEDNNNSWGENQSYASFAGGGRQWRESSENTRESLMSYLHDPISQSSLSPSSSISSSPQTRSNIPINPFTPPSSFTQSVDIPQQNTSTTHHQQNNLSYSLPLTPISASSMSDNDSSSSPTQPAKPTTITVQAKKLTNKTVLPTKQERQIISLIASIFPKHFQSISNLSTTLEIVTPPSNVLKGFILDHHVNRTVFIHLLPPSASTNRFQERPEKLSPNFSQVLRPHDPLLSISPCSLSPTLSNSINSINHNISDRYGLDIRESLTALLDLSCDALEANNLILILDRNENAQDEQDQEYLRDTLHSLMYTGGQVLKSPCKSLLNDWEWDITKWVLVGMEL</sequence>
<feature type="compositionally biased region" description="Low complexity" evidence="5">
    <location>
        <begin position="154"/>
        <end position="166"/>
    </location>
</feature>
<name>A0AAX4K503_9TREE</name>
<keyword evidence="7" id="KW-1185">Reference proteome</keyword>